<comment type="caution">
    <text evidence="2">Lacks conserved residue(s) required for the propagation of feature annotation.</text>
</comment>
<dbReference type="AlphaFoldDB" id="M2TNV0"/>
<comment type="caution">
    <text evidence="4">The sequence shown here is derived from an EMBL/GenBank/DDBJ whole genome shotgun (WGS) entry which is preliminary data.</text>
</comment>
<proteinExistence type="predicted"/>
<dbReference type="PATRIC" id="fig|1234595.3.peg.1311"/>
<feature type="active site" description="Proton acceptor" evidence="2">
    <location>
        <position position="321"/>
    </location>
</feature>
<dbReference type="NCBIfam" id="TIGR03607">
    <property type="entry name" value="patatin-like protein"/>
    <property type="match status" value="1"/>
</dbReference>
<keyword evidence="2" id="KW-0442">Lipid degradation</keyword>
<accession>M2TNV0</accession>
<dbReference type="InterPro" id="IPR002641">
    <property type="entry name" value="PNPLA_dom"/>
</dbReference>
<evidence type="ECO:0000313" key="4">
    <source>
        <dbReference type="EMBL" id="EMD83406.1"/>
    </source>
</evidence>
<gene>
    <name evidence="4" type="ORF">C725_1307</name>
</gene>
<dbReference type="SUPFAM" id="SSF52151">
    <property type="entry name" value="FabD/lysophospholipase-like"/>
    <property type="match status" value="1"/>
</dbReference>
<dbReference type="RefSeq" id="WP_008601111.1">
    <property type="nucleotide sequence ID" value="NZ_AMRV01000003.1"/>
</dbReference>
<dbReference type="InterPro" id="IPR019894">
    <property type="entry name" value="Patatin-related_protein"/>
</dbReference>
<protein>
    <recommendedName>
        <fullName evidence="3">PNPLA domain-containing protein</fullName>
    </recommendedName>
</protein>
<reference evidence="4 5" key="1">
    <citation type="journal article" date="2013" name="Genome Announc.">
        <title>Draft Genome Sequence of Strain JLT2015T, Belonging to the Family Sphingomonadaceae of the Alphaproteobacteria.</title>
        <authorList>
            <person name="Tang K."/>
            <person name="Liu K."/>
            <person name="Li S."/>
            <person name="Jiao N."/>
        </authorList>
    </citation>
    <scope>NUCLEOTIDE SEQUENCE [LARGE SCALE GENOMIC DNA]</scope>
    <source>
        <strain evidence="4 5">JLT2015</strain>
    </source>
</reference>
<keyword evidence="5" id="KW-1185">Reference proteome</keyword>
<feature type="short sequence motif" description="GXSXG" evidence="2">
    <location>
        <begin position="76"/>
        <end position="80"/>
    </location>
</feature>
<dbReference type="InterPro" id="IPR024282">
    <property type="entry name" value="DUF3376"/>
</dbReference>
<dbReference type="GO" id="GO:0016042">
    <property type="term" value="P:lipid catabolic process"/>
    <property type="evidence" value="ECO:0007669"/>
    <property type="project" value="UniProtKB-UniRule"/>
</dbReference>
<feature type="domain" description="PNPLA" evidence="3">
    <location>
        <begin position="10"/>
        <end position="334"/>
    </location>
</feature>
<dbReference type="GO" id="GO:0016787">
    <property type="term" value="F:hydrolase activity"/>
    <property type="evidence" value="ECO:0007669"/>
    <property type="project" value="UniProtKB-UniRule"/>
</dbReference>
<dbReference type="Gene3D" id="3.40.1090.10">
    <property type="entry name" value="Cytosolic phospholipase A2 catalytic domain"/>
    <property type="match status" value="1"/>
</dbReference>
<dbReference type="Proteomes" id="UP000011717">
    <property type="component" value="Unassembled WGS sequence"/>
</dbReference>
<dbReference type="InterPro" id="IPR016035">
    <property type="entry name" value="Acyl_Trfase/lysoPLipase"/>
</dbReference>
<keyword evidence="1 2" id="KW-0443">Lipid metabolism</keyword>
<evidence type="ECO:0000256" key="2">
    <source>
        <dbReference type="PROSITE-ProRule" id="PRU01161"/>
    </source>
</evidence>
<name>M2TNV0_9SPHN</name>
<dbReference type="Pfam" id="PF01734">
    <property type="entry name" value="Patatin"/>
    <property type="match status" value="1"/>
</dbReference>
<feature type="active site" description="Nucleophile" evidence="2">
    <location>
        <position position="78"/>
    </location>
</feature>
<keyword evidence="2" id="KW-0378">Hydrolase</keyword>
<dbReference type="PROSITE" id="PS51635">
    <property type="entry name" value="PNPLA"/>
    <property type="match status" value="1"/>
</dbReference>
<evidence type="ECO:0000313" key="5">
    <source>
        <dbReference type="Proteomes" id="UP000011717"/>
    </source>
</evidence>
<dbReference type="EMBL" id="AMRV01000003">
    <property type="protein sequence ID" value="EMD83406.1"/>
    <property type="molecule type" value="Genomic_DNA"/>
</dbReference>
<evidence type="ECO:0000256" key="1">
    <source>
        <dbReference type="ARBA" id="ARBA00023098"/>
    </source>
</evidence>
<evidence type="ECO:0000259" key="3">
    <source>
        <dbReference type="PROSITE" id="PS51635"/>
    </source>
</evidence>
<sequence length="779" mass="86174">MREKELRLALVCYGGISLAVYMHGITREIWKLLRASRRLAAGEPRPAGDTEAVYHDMLSRVHEHVRLRVLADIVAGASAGGINGIFLAEAISTGASLDPLVDLWLERADVDELLDPDAAPSSRFSKIYAEPFLYFLRQTRSVDFTEEVVEGGARDELNDKLSRFVRSRWFKPPFSGVQFSNFLLDALSAMHETAPADAAPLLPEGQPLDLFVTVTDFYGHEQRLRLNSPPYVEETEHRKIIAFRDEGRRGTRRRLADPASLAFAARATASFPGAFPPFQAREMDAVVKARGDAWPQRSDFLAAVFPLRKDEDAQSGAALLDGSILNNAPFRPALGALRNRPAQREIDRRFVYIDPKPGIRSIGGKRVGPGEPPGFFTTIIQSLSDIPREQPIRDDLEALEGFSRRVKRTRHVLSGIAASTDAEIEDAIGARTLVSRPSLAKLQSLRAEANAAAVARAGYAYPGYAHLKLADIVESMARLFSAIGGHDDVAAVDDVRRSLWAWVGAENFDEITRTIKPKLAAQDNFVGFLQRYDLGFRIRRLRYVVRQLNTLIDESGDAEVRAAGERTKAAMFEVLAPFIARRSDSHFDERLHRAAAALPSEPAKAADLYGEALDLSALDEETERRLSVILRSSSSPEAVRRTLLGAYLGFAFYDIATFPMLQGEGLDEYDEVKIDRISPDDATFVRDGGTMATLKGIRFNSFGAFFSRAYRENDYLWGRLHGAERLIDIVLSTLPADAALPAEEVAGLKRAACRAVLDAEEERLTAIPDLLAQLRQEVG</sequence>
<dbReference type="Pfam" id="PF11856">
    <property type="entry name" value="DUF3376"/>
    <property type="match status" value="1"/>
</dbReference>
<dbReference type="OrthoDB" id="8728704at2"/>
<organism evidence="4 5">
    <name type="scientific">Pacificimonas flava</name>
    <dbReference type="NCBI Taxonomy" id="1234595"/>
    <lineage>
        <taxon>Bacteria</taxon>
        <taxon>Pseudomonadati</taxon>
        <taxon>Pseudomonadota</taxon>
        <taxon>Alphaproteobacteria</taxon>
        <taxon>Sphingomonadales</taxon>
        <taxon>Sphingosinicellaceae</taxon>
        <taxon>Pacificimonas</taxon>
    </lineage>
</organism>